<keyword evidence="3 6" id="KW-0812">Transmembrane</keyword>
<dbReference type="PROSITE" id="PS50850">
    <property type="entry name" value="MFS"/>
    <property type="match status" value="1"/>
</dbReference>
<keyword evidence="2" id="KW-0813">Transport</keyword>
<dbReference type="InterPro" id="IPR011701">
    <property type="entry name" value="MFS"/>
</dbReference>
<dbReference type="Pfam" id="PF07690">
    <property type="entry name" value="MFS_1"/>
    <property type="match status" value="1"/>
</dbReference>
<dbReference type="PANTHER" id="PTHR43385:SF1">
    <property type="entry name" value="RIBOFLAVIN TRANSPORTER RIBJ"/>
    <property type="match status" value="1"/>
</dbReference>
<feature type="transmembrane region" description="Helical" evidence="6">
    <location>
        <begin position="180"/>
        <end position="200"/>
    </location>
</feature>
<evidence type="ECO:0000256" key="4">
    <source>
        <dbReference type="ARBA" id="ARBA00022989"/>
    </source>
</evidence>
<keyword evidence="4 6" id="KW-1133">Transmembrane helix</keyword>
<dbReference type="AlphaFoldDB" id="A0A8J3PZT3"/>
<dbReference type="GO" id="GO:0022857">
    <property type="term" value="F:transmembrane transporter activity"/>
    <property type="evidence" value="ECO:0007669"/>
    <property type="project" value="InterPro"/>
</dbReference>
<feature type="transmembrane region" description="Helical" evidence="6">
    <location>
        <begin position="93"/>
        <end position="111"/>
    </location>
</feature>
<evidence type="ECO:0000256" key="2">
    <source>
        <dbReference type="ARBA" id="ARBA00022448"/>
    </source>
</evidence>
<name>A0A8J3PZT3_9ACTN</name>
<feature type="transmembrane region" description="Helical" evidence="6">
    <location>
        <begin position="233"/>
        <end position="258"/>
    </location>
</feature>
<feature type="transmembrane region" description="Helical" evidence="6">
    <location>
        <begin position="322"/>
        <end position="345"/>
    </location>
</feature>
<evidence type="ECO:0000313" key="8">
    <source>
        <dbReference type="EMBL" id="GIG84229.1"/>
    </source>
</evidence>
<keyword evidence="5 6" id="KW-0472">Membrane</keyword>
<evidence type="ECO:0000256" key="6">
    <source>
        <dbReference type="SAM" id="Phobius"/>
    </source>
</evidence>
<dbReference type="GO" id="GO:0005886">
    <property type="term" value="C:plasma membrane"/>
    <property type="evidence" value="ECO:0007669"/>
    <property type="project" value="UniProtKB-SubCell"/>
</dbReference>
<dbReference type="Proteomes" id="UP000630097">
    <property type="component" value="Unassembled WGS sequence"/>
</dbReference>
<dbReference type="Gene3D" id="1.20.1250.20">
    <property type="entry name" value="MFS general substrate transporter like domains"/>
    <property type="match status" value="1"/>
</dbReference>
<gene>
    <name evidence="8" type="ORF">Pka01_73560</name>
</gene>
<dbReference type="InterPro" id="IPR052983">
    <property type="entry name" value="MFS_Riboflavin_Transporter"/>
</dbReference>
<feature type="transmembrane region" description="Helical" evidence="6">
    <location>
        <begin position="153"/>
        <end position="174"/>
    </location>
</feature>
<dbReference type="PANTHER" id="PTHR43385">
    <property type="entry name" value="RIBOFLAVIN TRANSPORTER RIBJ"/>
    <property type="match status" value="1"/>
</dbReference>
<evidence type="ECO:0000256" key="5">
    <source>
        <dbReference type="ARBA" id="ARBA00023136"/>
    </source>
</evidence>
<dbReference type="RefSeq" id="WP_239115968.1">
    <property type="nucleotide sequence ID" value="NZ_BAABHH010000013.1"/>
</dbReference>
<reference evidence="8 9" key="1">
    <citation type="submission" date="2021-01" db="EMBL/GenBank/DDBJ databases">
        <title>Whole genome shotgun sequence of Planotetraspora kaengkrachanensis NBRC 104272.</title>
        <authorList>
            <person name="Komaki H."/>
            <person name="Tamura T."/>
        </authorList>
    </citation>
    <scope>NUCLEOTIDE SEQUENCE [LARGE SCALE GENOMIC DNA]</scope>
    <source>
        <strain evidence="8 9">NBRC 104272</strain>
    </source>
</reference>
<dbReference type="InterPro" id="IPR020846">
    <property type="entry name" value="MFS_dom"/>
</dbReference>
<sequence length="416" mass="43110">MNSTTQAAVPTVRGGGQPRFSRGREIVAALAVTQTIGYGVLYYAFSVFLAPMQRDLQAGGTQVAAAFTLAVLTTALCAPLAGRWLDARGGRGLMTAGSILGTLAVLAWSRVDNLPQLYAVFAAIGVASAMVLYEPAFAVLVSWFDGRSRANALLALTIVAGFASAIFLPLTGLLVDRYGWRHALVLLALLYGITAIPLHATVLRRRTQASGNVAESATGRTQLARAAFRERPFWLLAITFTAHEAAVAIMAVLLITYLVHLGHAPALAATVAGLLGVLSVTGRLVTTGLQRLLPAAVIAAAIFVLQGLAVLLLPLLGRSVPGAVGCVLLFGLGFGVGTITQPHLLAARYGTSAYATLAGRIALFSIAASATAPLGAVALAHVAGYGWVMVAVAATCVLAAFALLAYHRVSFRQASN</sequence>
<proteinExistence type="predicted"/>
<comment type="caution">
    <text evidence="8">The sequence shown here is derived from an EMBL/GenBank/DDBJ whole genome shotgun (WGS) entry which is preliminary data.</text>
</comment>
<feature type="transmembrane region" description="Helical" evidence="6">
    <location>
        <begin position="62"/>
        <end position="81"/>
    </location>
</feature>
<organism evidence="8 9">
    <name type="scientific">Planotetraspora kaengkrachanensis</name>
    <dbReference type="NCBI Taxonomy" id="575193"/>
    <lineage>
        <taxon>Bacteria</taxon>
        <taxon>Bacillati</taxon>
        <taxon>Actinomycetota</taxon>
        <taxon>Actinomycetes</taxon>
        <taxon>Streptosporangiales</taxon>
        <taxon>Streptosporangiaceae</taxon>
        <taxon>Planotetraspora</taxon>
    </lineage>
</organism>
<accession>A0A8J3PZT3</accession>
<protein>
    <submittedName>
        <fullName evidence="8">MFS transporter</fullName>
    </submittedName>
</protein>
<feature type="transmembrane region" description="Helical" evidence="6">
    <location>
        <begin position="26"/>
        <end position="50"/>
    </location>
</feature>
<feature type="transmembrane region" description="Helical" evidence="6">
    <location>
        <begin position="117"/>
        <end position="141"/>
    </location>
</feature>
<feature type="transmembrane region" description="Helical" evidence="6">
    <location>
        <begin position="385"/>
        <end position="406"/>
    </location>
</feature>
<keyword evidence="9" id="KW-1185">Reference proteome</keyword>
<evidence type="ECO:0000256" key="1">
    <source>
        <dbReference type="ARBA" id="ARBA00004651"/>
    </source>
</evidence>
<feature type="transmembrane region" description="Helical" evidence="6">
    <location>
        <begin position="264"/>
        <end position="285"/>
    </location>
</feature>
<evidence type="ECO:0000256" key="3">
    <source>
        <dbReference type="ARBA" id="ARBA00022692"/>
    </source>
</evidence>
<feature type="transmembrane region" description="Helical" evidence="6">
    <location>
        <begin position="357"/>
        <end position="379"/>
    </location>
</feature>
<comment type="subcellular location">
    <subcellularLocation>
        <location evidence="1">Cell membrane</location>
        <topology evidence="1">Multi-pass membrane protein</topology>
    </subcellularLocation>
</comment>
<evidence type="ECO:0000313" key="9">
    <source>
        <dbReference type="Proteomes" id="UP000630097"/>
    </source>
</evidence>
<dbReference type="EMBL" id="BONV01000049">
    <property type="protein sequence ID" value="GIG84229.1"/>
    <property type="molecule type" value="Genomic_DNA"/>
</dbReference>
<evidence type="ECO:0000259" key="7">
    <source>
        <dbReference type="PROSITE" id="PS50850"/>
    </source>
</evidence>
<feature type="domain" description="Major facilitator superfamily (MFS) profile" evidence="7">
    <location>
        <begin position="25"/>
        <end position="411"/>
    </location>
</feature>
<dbReference type="SUPFAM" id="SSF103473">
    <property type="entry name" value="MFS general substrate transporter"/>
    <property type="match status" value="1"/>
</dbReference>
<feature type="transmembrane region" description="Helical" evidence="6">
    <location>
        <begin position="292"/>
        <end position="316"/>
    </location>
</feature>
<dbReference type="InterPro" id="IPR036259">
    <property type="entry name" value="MFS_trans_sf"/>
</dbReference>